<dbReference type="GO" id="GO:0005886">
    <property type="term" value="C:plasma membrane"/>
    <property type="evidence" value="ECO:0007669"/>
    <property type="project" value="UniProtKB-SubCell"/>
</dbReference>
<dbReference type="EC" id="3.6.3.14" evidence="11"/>
<keyword evidence="4" id="KW-0633">Potassium transport</keyword>
<dbReference type="GO" id="GO:0015379">
    <property type="term" value="F:potassium:chloride symporter activity"/>
    <property type="evidence" value="ECO:0007669"/>
    <property type="project" value="InterPro"/>
</dbReference>
<dbReference type="HOGENOM" id="CLU_026429_0_1_9"/>
<comment type="subcellular location">
    <subcellularLocation>
        <location evidence="1">Cell membrane</location>
        <topology evidence="1">Multi-pass membrane protein</topology>
    </subcellularLocation>
</comment>
<evidence type="ECO:0000256" key="1">
    <source>
        <dbReference type="ARBA" id="ARBA00004651"/>
    </source>
</evidence>
<dbReference type="EMBL" id="CP000853">
    <property type="protein sequence ID" value="ABW18407.1"/>
    <property type="molecule type" value="Genomic_DNA"/>
</dbReference>
<evidence type="ECO:0000256" key="3">
    <source>
        <dbReference type="ARBA" id="ARBA00022475"/>
    </source>
</evidence>
<feature type="transmembrane region" description="Helical" evidence="10">
    <location>
        <begin position="12"/>
        <end position="34"/>
    </location>
</feature>
<dbReference type="OrthoDB" id="9810952at2"/>
<sequence>METRIRTKFKLTYAQLSAITFFTIILIGAGLLSLPIASRSGEFTPFINSLFTATSAVCVTGLVVYDTYSYFSVFGQSVILMLIQIGGLGFMIIATMFLLMLRKKIGVKERDFLRESVNSIHIGGIVRLAKHILLGTFLLEGMGAIILSIKFSSEMGIASGILNGIFHSISAFCNAGFDLMGRYEQYSSLTRYSGDTAVNLTIMALIVIGGIGFLVWEDVYKNKLAFKKYQLHSKIVLYTTFLLILCSAIIFYIIEKNNLLADMNMKERVLSSLFQAITPRTAGFNTIDTASLLESSKLFTMFLMIIGGSSGSTAGGIKTTTFVITILTVISSVRNSADLNIFGRRLENGVLKRAYSIVTIYILGALLAMLSISFIQPELMLSDIGFEVLSAIGTVGMSTGITRQLVGMSKFIIVVLMFCGRIGSLAVLMAVAENKNNVLVKNPVEKIIIG</sequence>
<keyword evidence="2" id="KW-0813">Transport</keyword>
<feature type="transmembrane region" description="Helical" evidence="10">
    <location>
        <begin position="197"/>
        <end position="215"/>
    </location>
</feature>
<dbReference type="Pfam" id="PF02386">
    <property type="entry name" value="TrkH"/>
    <property type="match status" value="1"/>
</dbReference>
<evidence type="ECO:0000256" key="6">
    <source>
        <dbReference type="ARBA" id="ARBA00022958"/>
    </source>
</evidence>
<evidence type="ECO:0000256" key="7">
    <source>
        <dbReference type="ARBA" id="ARBA00022989"/>
    </source>
</evidence>
<feature type="transmembrane region" description="Helical" evidence="10">
    <location>
        <begin position="235"/>
        <end position="254"/>
    </location>
</feature>
<dbReference type="STRING" id="350688.Clos_0858"/>
<evidence type="ECO:0000313" key="12">
    <source>
        <dbReference type="Proteomes" id="UP000000269"/>
    </source>
</evidence>
<protein>
    <submittedName>
        <fullName evidence="11">H(+)-transporting two-sector ATPase</fullName>
        <ecNumber evidence="11">3.6.3.14</ecNumber>
    </submittedName>
</protein>
<reference evidence="12" key="1">
    <citation type="submission" date="2007-10" db="EMBL/GenBank/DDBJ databases">
        <title>Complete genome of Alkaliphilus oremlandii OhILAs.</title>
        <authorList>
            <person name="Copeland A."/>
            <person name="Lucas S."/>
            <person name="Lapidus A."/>
            <person name="Barry K."/>
            <person name="Detter J.C."/>
            <person name="Glavina del Rio T."/>
            <person name="Hammon N."/>
            <person name="Israni S."/>
            <person name="Dalin E."/>
            <person name="Tice H."/>
            <person name="Pitluck S."/>
            <person name="Chain P."/>
            <person name="Malfatti S."/>
            <person name="Shin M."/>
            <person name="Vergez L."/>
            <person name="Schmutz J."/>
            <person name="Larimer F."/>
            <person name="Land M."/>
            <person name="Hauser L."/>
            <person name="Kyrpides N."/>
            <person name="Mikhailova N."/>
            <person name="Stolz J.F."/>
            <person name="Dawson A."/>
            <person name="Fisher E."/>
            <person name="Crable B."/>
            <person name="Perera E."/>
            <person name="Lisak J."/>
            <person name="Ranganathan M."/>
            <person name="Basu P."/>
            <person name="Richardson P."/>
        </authorList>
    </citation>
    <scope>NUCLEOTIDE SEQUENCE [LARGE SCALE GENOMIC DNA]</scope>
    <source>
        <strain evidence="12">OhILAs</strain>
    </source>
</reference>
<dbReference type="NCBIfam" id="TIGR00933">
    <property type="entry name" value="2a38"/>
    <property type="match status" value="1"/>
</dbReference>
<keyword evidence="8" id="KW-0406">Ion transport</keyword>
<proteinExistence type="predicted"/>
<feature type="transmembrane region" description="Helical" evidence="10">
    <location>
        <begin position="132"/>
        <end position="151"/>
    </location>
</feature>
<feature type="transmembrane region" description="Helical" evidence="10">
    <location>
        <begin position="77"/>
        <end position="101"/>
    </location>
</feature>
<evidence type="ECO:0000256" key="4">
    <source>
        <dbReference type="ARBA" id="ARBA00022538"/>
    </source>
</evidence>
<keyword evidence="7 10" id="KW-1133">Transmembrane helix</keyword>
<gene>
    <name evidence="11" type="ordered locus">Clos_0858</name>
</gene>
<feature type="transmembrane region" description="Helical" evidence="10">
    <location>
        <begin position="46"/>
        <end position="65"/>
    </location>
</feature>
<dbReference type="InterPro" id="IPR004772">
    <property type="entry name" value="TrkH"/>
</dbReference>
<dbReference type="eggNOG" id="COG0168">
    <property type="taxonomic scope" value="Bacteria"/>
</dbReference>
<dbReference type="RefSeq" id="WP_012158719.1">
    <property type="nucleotide sequence ID" value="NC_009922.1"/>
</dbReference>
<dbReference type="KEGG" id="aoe:Clos_0858"/>
<evidence type="ECO:0000256" key="5">
    <source>
        <dbReference type="ARBA" id="ARBA00022692"/>
    </source>
</evidence>
<keyword evidence="5 10" id="KW-0812">Transmembrane</keyword>
<dbReference type="GO" id="GO:0016787">
    <property type="term" value="F:hydrolase activity"/>
    <property type="evidence" value="ECO:0007669"/>
    <property type="project" value="UniProtKB-KW"/>
</dbReference>
<keyword evidence="6" id="KW-0630">Potassium</keyword>
<evidence type="ECO:0000313" key="11">
    <source>
        <dbReference type="EMBL" id="ABW18407.1"/>
    </source>
</evidence>
<organism evidence="11 12">
    <name type="scientific">Alkaliphilus oremlandii (strain OhILAs)</name>
    <name type="common">Clostridium oremlandii (strain OhILAs)</name>
    <dbReference type="NCBI Taxonomy" id="350688"/>
    <lineage>
        <taxon>Bacteria</taxon>
        <taxon>Bacillati</taxon>
        <taxon>Bacillota</taxon>
        <taxon>Clostridia</taxon>
        <taxon>Peptostreptococcales</taxon>
        <taxon>Natronincolaceae</taxon>
        <taxon>Alkaliphilus</taxon>
    </lineage>
</organism>
<feature type="transmembrane region" description="Helical" evidence="10">
    <location>
        <begin position="157"/>
        <end position="177"/>
    </location>
</feature>
<name>A8MES8_ALKOO</name>
<dbReference type="PANTHER" id="PTHR32024">
    <property type="entry name" value="TRK SYSTEM POTASSIUM UPTAKE PROTEIN TRKG-RELATED"/>
    <property type="match status" value="1"/>
</dbReference>
<evidence type="ECO:0000256" key="9">
    <source>
        <dbReference type="ARBA" id="ARBA00023136"/>
    </source>
</evidence>
<keyword evidence="11" id="KW-0378">Hydrolase</keyword>
<evidence type="ECO:0000256" key="8">
    <source>
        <dbReference type="ARBA" id="ARBA00023065"/>
    </source>
</evidence>
<dbReference type="AlphaFoldDB" id="A8MES8"/>
<feature type="transmembrane region" description="Helical" evidence="10">
    <location>
        <begin position="411"/>
        <end position="432"/>
    </location>
</feature>
<dbReference type="Proteomes" id="UP000000269">
    <property type="component" value="Chromosome"/>
</dbReference>
<dbReference type="PANTHER" id="PTHR32024:SF1">
    <property type="entry name" value="KTR SYSTEM POTASSIUM UPTAKE PROTEIN B"/>
    <property type="match status" value="1"/>
</dbReference>
<keyword evidence="3" id="KW-1003">Cell membrane</keyword>
<keyword evidence="12" id="KW-1185">Reference proteome</keyword>
<dbReference type="InterPro" id="IPR003445">
    <property type="entry name" value="Cat_transpt"/>
</dbReference>
<accession>A8MES8</accession>
<evidence type="ECO:0000256" key="10">
    <source>
        <dbReference type="SAM" id="Phobius"/>
    </source>
</evidence>
<keyword evidence="9 10" id="KW-0472">Membrane</keyword>
<feature type="transmembrane region" description="Helical" evidence="10">
    <location>
        <begin position="354"/>
        <end position="375"/>
    </location>
</feature>
<evidence type="ECO:0000256" key="2">
    <source>
        <dbReference type="ARBA" id="ARBA00022448"/>
    </source>
</evidence>